<dbReference type="Proteomes" id="UP000887579">
    <property type="component" value="Unplaced"/>
</dbReference>
<protein>
    <submittedName>
        <fullName evidence="2">Exophilin 5</fullName>
    </submittedName>
</protein>
<reference evidence="2" key="1">
    <citation type="submission" date="2022-11" db="UniProtKB">
        <authorList>
            <consortium name="WormBaseParasite"/>
        </authorList>
    </citation>
    <scope>IDENTIFICATION</scope>
</reference>
<evidence type="ECO:0000313" key="2">
    <source>
        <dbReference type="WBParaSite" id="ES5_v2.g12875.t1"/>
    </source>
</evidence>
<accession>A0AC34F6Z3</accession>
<evidence type="ECO:0000313" key="1">
    <source>
        <dbReference type="Proteomes" id="UP000887579"/>
    </source>
</evidence>
<sequence length="228" mass="26329">MSTKDPDRHKRKTVHRTNPISHFDPQFNSINLNKNQSFFGVSPSKITSNKSERSFNGYDFPGSKSRSDTSWIKCDKDLKSFESSSIYDSEKEHQMQENKDEKSFINKSTLSLHIAAYENSIDADDIINESNVSLEKQTSRKNIFNKLQKSVKQYFSNNVSLFEIPRQRRNTLNSPEVMQFKSSQRLLNPNEVESSTKKVKGKVVIKQNYLITDLNDLLSNRTLVQIIP</sequence>
<name>A0AC34F6Z3_9BILA</name>
<proteinExistence type="predicted"/>
<dbReference type="WBParaSite" id="ES5_v2.g12875.t1">
    <property type="protein sequence ID" value="ES5_v2.g12875.t1"/>
    <property type="gene ID" value="ES5_v2.g12875"/>
</dbReference>
<organism evidence="1 2">
    <name type="scientific">Panagrolaimus sp. ES5</name>
    <dbReference type="NCBI Taxonomy" id="591445"/>
    <lineage>
        <taxon>Eukaryota</taxon>
        <taxon>Metazoa</taxon>
        <taxon>Ecdysozoa</taxon>
        <taxon>Nematoda</taxon>
        <taxon>Chromadorea</taxon>
        <taxon>Rhabditida</taxon>
        <taxon>Tylenchina</taxon>
        <taxon>Panagrolaimomorpha</taxon>
        <taxon>Panagrolaimoidea</taxon>
        <taxon>Panagrolaimidae</taxon>
        <taxon>Panagrolaimus</taxon>
    </lineage>
</organism>